<organism evidence="2 3">
    <name type="scientific">Thalassobacillus hwangdonensis</name>
    <dbReference type="NCBI Taxonomy" id="546108"/>
    <lineage>
        <taxon>Bacteria</taxon>
        <taxon>Bacillati</taxon>
        <taxon>Bacillota</taxon>
        <taxon>Bacilli</taxon>
        <taxon>Bacillales</taxon>
        <taxon>Bacillaceae</taxon>
        <taxon>Thalassobacillus</taxon>
    </lineage>
</organism>
<evidence type="ECO:0000313" key="2">
    <source>
        <dbReference type="EMBL" id="MFD1019700.1"/>
    </source>
</evidence>
<keyword evidence="3" id="KW-1185">Reference proteome</keyword>
<accession>A0ABW3L189</accession>
<comment type="caution">
    <text evidence="2">The sequence shown here is derived from an EMBL/GenBank/DDBJ whole genome shotgun (WGS) entry which is preliminary data.</text>
</comment>
<dbReference type="RefSeq" id="WP_386060018.1">
    <property type="nucleotide sequence ID" value="NZ_JBHTKL010000005.1"/>
</dbReference>
<keyword evidence="1" id="KW-0472">Membrane</keyword>
<evidence type="ECO:0000313" key="3">
    <source>
        <dbReference type="Proteomes" id="UP001596990"/>
    </source>
</evidence>
<name>A0ABW3L189_9BACI</name>
<feature type="transmembrane region" description="Helical" evidence="1">
    <location>
        <begin position="16"/>
        <end position="37"/>
    </location>
</feature>
<sequence>MCLKQRTREKVRQSPFLLITLCIIAVLLGMEGISRFIDMQGLYDFLMGTYLTGTGFIGAYMCVQRVRVLRRQQDAN</sequence>
<feature type="transmembrane region" description="Helical" evidence="1">
    <location>
        <begin position="43"/>
        <end position="63"/>
    </location>
</feature>
<keyword evidence="1" id="KW-1133">Transmembrane helix</keyword>
<keyword evidence="1" id="KW-0812">Transmembrane</keyword>
<dbReference type="EMBL" id="JBHTKL010000005">
    <property type="protein sequence ID" value="MFD1019700.1"/>
    <property type="molecule type" value="Genomic_DNA"/>
</dbReference>
<dbReference type="Proteomes" id="UP001596990">
    <property type="component" value="Unassembled WGS sequence"/>
</dbReference>
<proteinExistence type="predicted"/>
<reference evidence="3" key="1">
    <citation type="journal article" date="2019" name="Int. J. Syst. Evol. Microbiol.">
        <title>The Global Catalogue of Microorganisms (GCM) 10K type strain sequencing project: providing services to taxonomists for standard genome sequencing and annotation.</title>
        <authorList>
            <consortium name="The Broad Institute Genomics Platform"/>
            <consortium name="The Broad Institute Genome Sequencing Center for Infectious Disease"/>
            <person name="Wu L."/>
            <person name="Ma J."/>
        </authorList>
    </citation>
    <scope>NUCLEOTIDE SEQUENCE [LARGE SCALE GENOMIC DNA]</scope>
    <source>
        <strain evidence="3">CCUG 56607</strain>
    </source>
</reference>
<evidence type="ECO:0000256" key="1">
    <source>
        <dbReference type="SAM" id="Phobius"/>
    </source>
</evidence>
<protein>
    <submittedName>
        <fullName evidence="2">Uncharacterized protein</fullName>
    </submittedName>
</protein>
<gene>
    <name evidence="2" type="ORF">ACFQ2J_11005</name>
</gene>